<evidence type="ECO:0000259" key="2">
    <source>
        <dbReference type="Pfam" id="PF01613"/>
    </source>
</evidence>
<evidence type="ECO:0000313" key="6">
    <source>
        <dbReference type="Proteomes" id="UP000236075"/>
    </source>
</evidence>
<dbReference type="EMBL" id="PJLB01000008">
    <property type="protein sequence ID" value="PND02385.1"/>
    <property type="molecule type" value="Genomic_DNA"/>
</dbReference>
<dbReference type="InterPro" id="IPR012349">
    <property type="entry name" value="Split_barrel_FMN-bd"/>
</dbReference>
<dbReference type="GO" id="GO:0010181">
    <property type="term" value="F:FMN binding"/>
    <property type="evidence" value="ECO:0007669"/>
    <property type="project" value="InterPro"/>
</dbReference>
<dbReference type="PANTHER" id="PTHR43567:SF5">
    <property type="entry name" value="HYPOTHETICAL CYTOSOLIC PROTEIN"/>
    <property type="match status" value="1"/>
</dbReference>
<dbReference type="Proteomes" id="UP000235914">
    <property type="component" value="Unassembled WGS sequence"/>
</dbReference>
<dbReference type="AlphaFoldDB" id="A0A2N8IFR8"/>
<dbReference type="EMBL" id="PJKN01000003">
    <property type="protein sequence ID" value="PNC56427.1"/>
    <property type="molecule type" value="Genomic_DNA"/>
</dbReference>
<comment type="caution">
    <text evidence="4">The sequence shown here is derived from an EMBL/GenBank/DDBJ whole genome shotgun (WGS) entry which is preliminary data.</text>
</comment>
<dbReference type="SUPFAM" id="SSF50475">
    <property type="entry name" value="FMN-binding split barrel"/>
    <property type="match status" value="1"/>
</dbReference>
<organism evidence="4 6">
    <name type="scientific">Akkermansia muciniphila</name>
    <dbReference type="NCBI Taxonomy" id="239935"/>
    <lineage>
        <taxon>Bacteria</taxon>
        <taxon>Pseudomonadati</taxon>
        <taxon>Verrucomicrobiota</taxon>
        <taxon>Verrucomicrobiia</taxon>
        <taxon>Verrucomicrobiales</taxon>
        <taxon>Akkermansiaceae</taxon>
        <taxon>Akkermansia</taxon>
    </lineage>
</organism>
<name>A0A2N8IFR8_9BACT</name>
<reference evidence="5 6" key="1">
    <citation type="journal article" date="2017" name="BMC Genomics">
        <title>Genome sequencing of 39 Akkermansia muciniphila isolates reveals its population structure, genomic and functional diverisity, and global distribution in mammalian gut microbiotas.</title>
        <authorList>
            <person name="Guo X."/>
            <person name="Li S."/>
            <person name="Zhang J."/>
            <person name="Wu F."/>
            <person name="Li X."/>
            <person name="Wu D."/>
            <person name="Zhang M."/>
            <person name="Ou Z."/>
            <person name="Jie Z."/>
            <person name="Yan Q."/>
            <person name="Li P."/>
            <person name="Yi J."/>
            <person name="Peng Y."/>
        </authorList>
    </citation>
    <scope>NUCLEOTIDE SEQUENCE [LARGE SCALE GENOMIC DNA]</scope>
    <source>
        <strain evidence="4 6">GP28</strain>
        <strain evidence="3 5">GP43</strain>
    </source>
</reference>
<evidence type="ECO:0000256" key="1">
    <source>
        <dbReference type="ARBA" id="ARBA00038054"/>
    </source>
</evidence>
<feature type="domain" description="Flavin reductase like" evidence="2">
    <location>
        <begin position="23"/>
        <end position="168"/>
    </location>
</feature>
<dbReference type="GO" id="GO:0016646">
    <property type="term" value="F:oxidoreductase activity, acting on the CH-NH group of donors, NAD or NADP as acceptor"/>
    <property type="evidence" value="ECO:0007669"/>
    <property type="project" value="UniProtKB-ARBA"/>
</dbReference>
<dbReference type="PANTHER" id="PTHR43567">
    <property type="entry name" value="FLAVOREDOXIN-RELATED-RELATED"/>
    <property type="match status" value="1"/>
</dbReference>
<dbReference type="Pfam" id="PF01613">
    <property type="entry name" value="Flavin_Reduct"/>
    <property type="match status" value="1"/>
</dbReference>
<evidence type="ECO:0000313" key="4">
    <source>
        <dbReference type="EMBL" id="PND02385.1"/>
    </source>
</evidence>
<protein>
    <submittedName>
        <fullName evidence="4">Flavin reductase</fullName>
    </submittedName>
</protein>
<evidence type="ECO:0000313" key="5">
    <source>
        <dbReference type="Proteomes" id="UP000235914"/>
    </source>
</evidence>
<proteinExistence type="inferred from homology"/>
<evidence type="ECO:0000313" key="3">
    <source>
        <dbReference type="EMBL" id="PNC56427.1"/>
    </source>
</evidence>
<dbReference type="InterPro" id="IPR052174">
    <property type="entry name" value="Flavoredoxin"/>
</dbReference>
<gene>
    <name evidence="4" type="ORF">CXT95_06885</name>
    <name evidence="3" type="ORF">CXU09_07405</name>
</gene>
<comment type="similarity">
    <text evidence="1">Belongs to the flavoredoxin family.</text>
</comment>
<accession>A0A2N8IFR8</accession>
<sequence>MMKKIEPKEIQDNAVQLIGDDWMLVTAGSPEHFNMMTASWGGLGFMWKKPVAFVVIRPQRHTFRFIEAGDELTLSFFSHEYHKALTVCGTTSGRDTDKVAASGLTPYVTENGNVSFTEARLVLECRKLYAEPLNPEAFLDKSIVPEWYAAGDFHKMYIVEILNVWVKE</sequence>
<dbReference type="Proteomes" id="UP000236075">
    <property type="component" value="Unassembled WGS sequence"/>
</dbReference>
<dbReference type="Gene3D" id="2.30.110.10">
    <property type="entry name" value="Electron Transport, Fmn-binding Protein, Chain A"/>
    <property type="match status" value="1"/>
</dbReference>
<dbReference type="InterPro" id="IPR002563">
    <property type="entry name" value="Flavin_Rdtase-like_dom"/>
</dbReference>